<dbReference type="InterPro" id="IPR010610">
    <property type="entry name" value="EryCIII-like_C"/>
</dbReference>
<dbReference type="AlphaFoldDB" id="W9DBC2"/>
<dbReference type="Pfam" id="PF06722">
    <property type="entry name" value="EryCIII-like_C"/>
    <property type="match status" value="1"/>
</dbReference>
<comment type="caution">
    <text evidence="2">The sequence shown here is derived from an EMBL/GenBank/DDBJ whole genome shotgun (WGS) entry which is preliminary data.</text>
</comment>
<dbReference type="PANTHER" id="PTHR48050:SF13">
    <property type="entry name" value="STEROL 3-BETA-GLUCOSYLTRANSFERASE UGT80A2"/>
    <property type="match status" value="1"/>
</dbReference>
<keyword evidence="2" id="KW-0808">Transferase</keyword>
<dbReference type="CDD" id="cd03784">
    <property type="entry name" value="GT1_Gtf-like"/>
    <property type="match status" value="1"/>
</dbReference>
<reference evidence="2 3" key="1">
    <citation type="journal article" date="2014" name="Genome Announc.">
        <title>Draft Genome Sequence of Gordonia alkanivorans Strain CGMCC6845, a Halotolerant Hydrocarbon-Degrading Bacterium.</title>
        <authorList>
            <person name="Wang X."/>
            <person name="Jin D."/>
            <person name="Zhou L."/>
            <person name="Wu L."/>
            <person name="An W."/>
            <person name="Zhao L."/>
        </authorList>
    </citation>
    <scope>NUCLEOTIDE SEQUENCE [LARGE SCALE GENOMIC DNA]</scope>
    <source>
        <strain evidence="2 3">CGMCC 6845</strain>
    </source>
</reference>
<dbReference type="Gene3D" id="3.40.50.2000">
    <property type="entry name" value="Glycogen Phosphorylase B"/>
    <property type="match status" value="2"/>
</dbReference>
<dbReference type="GO" id="GO:0017000">
    <property type="term" value="P:antibiotic biosynthetic process"/>
    <property type="evidence" value="ECO:0007669"/>
    <property type="project" value="UniProtKB-ARBA"/>
</dbReference>
<protein>
    <submittedName>
        <fullName evidence="2">Sterol 3-beta-glucosyltransferase</fullName>
    </submittedName>
</protein>
<name>W9DBC2_9ACTN</name>
<keyword evidence="3" id="KW-1185">Reference proteome</keyword>
<dbReference type="SUPFAM" id="SSF53756">
    <property type="entry name" value="UDP-Glycosyltransferase/glycogen phosphorylase"/>
    <property type="match status" value="1"/>
</dbReference>
<dbReference type="Proteomes" id="UP000035035">
    <property type="component" value="Unassembled WGS sequence"/>
</dbReference>
<dbReference type="InterPro" id="IPR050426">
    <property type="entry name" value="Glycosyltransferase_28"/>
</dbReference>
<dbReference type="FunFam" id="3.40.50.2000:FF:000009">
    <property type="entry name" value="Sterol 3-beta-glucosyltransferase UGT80A2"/>
    <property type="match status" value="1"/>
</dbReference>
<feature type="domain" description="Erythromycin biosynthesis protein CIII-like C-terminal" evidence="1">
    <location>
        <begin position="294"/>
        <end position="398"/>
    </location>
</feature>
<proteinExistence type="predicted"/>
<dbReference type="GO" id="GO:0008194">
    <property type="term" value="F:UDP-glycosyltransferase activity"/>
    <property type="evidence" value="ECO:0007669"/>
    <property type="project" value="InterPro"/>
</dbReference>
<dbReference type="EMBL" id="AYXO01000035">
    <property type="protein sequence ID" value="ETA05677.1"/>
    <property type="molecule type" value="Genomic_DNA"/>
</dbReference>
<sequence length="450" mass="47498">MANILIAAYGSRGDIMPLTDIACGLIDSGHAVTMTTNTELVDELTALGIDARPVDFTLEEGADPATDDPMKLAMQMVKPKGMRQLSRNLLAAVDDVPADIVLLTPFAELAGHPLAEARGIPSVGLRLQPISATGDFPPTLLGAWNAGSMINRSAGRSAARWFDRLYGKTLASLRADLDLPSRSARSLRRERTANNWPILHGFSPSVVPRPDDWRAGLEVVGYWWPRSTSEWAPPADLERFLAEGPPPVYVGFGSLMLPPDDAAKLAETVRQALHTAGVRGIVQSGGTSLEPAAGDNILTVGPVPHDWLFPRVSAVVHSCGAGTTAAGLRAGVPTIAVPSPGGDQPFWARRLTALGASHTTIPRPKLTASRLAAALTATLDDEQYRARAQDISTAIASENGATRGHGSNGAKNNEVRVVPGQRVDGRSCWWPLSVAAVGADEAGDAAHGCR</sequence>
<accession>W9DBC2</accession>
<dbReference type="HOGENOM" id="CLU_000537_8_0_11"/>
<dbReference type="GO" id="GO:0016758">
    <property type="term" value="F:hexosyltransferase activity"/>
    <property type="evidence" value="ECO:0007669"/>
    <property type="project" value="UniProtKB-ARBA"/>
</dbReference>
<organism evidence="2 3">
    <name type="scientific">Gordonia alkanivorans CGMCC 6845</name>
    <dbReference type="NCBI Taxonomy" id="1423140"/>
    <lineage>
        <taxon>Bacteria</taxon>
        <taxon>Bacillati</taxon>
        <taxon>Actinomycetota</taxon>
        <taxon>Actinomycetes</taxon>
        <taxon>Mycobacteriales</taxon>
        <taxon>Gordoniaceae</taxon>
        <taxon>Gordonia</taxon>
    </lineage>
</organism>
<dbReference type="PANTHER" id="PTHR48050">
    <property type="entry name" value="STEROL 3-BETA-GLUCOSYLTRANSFERASE"/>
    <property type="match status" value="1"/>
</dbReference>
<gene>
    <name evidence="2" type="ORF">V525_17060</name>
</gene>
<evidence type="ECO:0000313" key="2">
    <source>
        <dbReference type="EMBL" id="ETA05677.1"/>
    </source>
</evidence>
<evidence type="ECO:0000259" key="1">
    <source>
        <dbReference type="Pfam" id="PF06722"/>
    </source>
</evidence>
<dbReference type="InterPro" id="IPR002213">
    <property type="entry name" value="UDP_glucos_trans"/>
</dbReference>
<dbReference type="RefSeq" id="WP_155829554.1">
    <property type="nucleotide sequence ID" value="NZ_KI629819.1"/>
</dbReference>
<evidence type="ECO:0000313" key="3">
    <source>
        <dbReference type="Proteomes" id="UP000035035"/>
    </source>
</evidence>